<reference evidence="1" key="1">
    <citation type="submission" date="2018-10" db="EMBL/GenBank/DDBJ databases">
        <title>Hidden diversity of soil giant viruses.</title>
        <authorList>
            <person name="Schulz F."/>
            <person name="Alteio L."/>
            <person name="Goudeau D."/>
            <person name="Ryan E.M."/>
            <person name="Malmstrom R.R."/>
            <person name="Blanchard J."/>
            <person name="Woyke T."/>
        </authorList>
    </citation>
    <scope>NUCLEOTIDE SEQUENCE</scope>
    <source>
        <strain evidence="1">TEV1</strain>
    </source>
</reference>
<accession>A0A3G4ZRA3</accession>
<proteinExistence type="predicted"/>
<protein>
    <submittedName>
        <fullName evidence="1">Uncharacterized protein</fullName>
    </submittedName>
</protein>
<dbReference type="EMBL" id="MK071986">
    <property type="protein sequence ID" value="AYV76521.1"/>
    <property type="molecule type" value="Genomic_DNA"/>
</dbReference>
<sequence length="41" mass="4903">MEITYQILSIFVYGTIDEIKNFVSSKEFDISILNIRGDFWR</sequence>
<organism evidence="1">
    <name type="scientific">Terrestrivirus sp</name>
    <dbReference type="NCBI Taxonomy" id="2487775"/>
    <lineage>
        <taxon>Viruses</taxon>
        <taxon>Varidnaviria</taxon>
        <taxon>Bamfordvirae</taxon>
        <taxon>Nucleocytoviricota</taxon>
        <taxon>Megaviricetes</taxon>
        <taxon>Imitervirales</taxon>
        <taxon>Mimiviridae</taxon>
        <taxon>Klosneuvirinae</taxon>
    </lineage>
</organism>
<gene>
    <name evidence="1" type="ORF">Terrestrivirus8_14</name>
</gene>
<name>A0A3G4ZRA3_9VIRU</name>
<evidence type="ECO:0000313" key="1">
    <source>
        <dbReference type="EMBL" id="AYV76521.1"/>
    </source>
</evidence>